<name>M4HNJ1_9CAUD</name>
<keyword evidence="1" id="KW-0805">Transcription regulation</keyword>
<evidence type="ECO:0000256" key="1">
    <source>
        <dbReference type="ARBA" id="ARBA00023015"/>
    </source>
</evidence>
<dbReference type="GO" id="GO:0003700">
    <property type="term" value="F:DNA-binding transcription factor activity"/>
    <property type="evidence" value="ECO:0007669"/>
    <property type="project" value="InterPro"/>
</dbReference>
<dbReference type="Gene3D" id="3.30.730.10">
    <property type="entry name" value="AP2/ERF domain"/>
    <property type="match status" value="1"/>
</dbReference>
<dbReference type="KEGG" id="vg:15041883"/>
<dbReference type="RefSeq" id="YP_007677024.1">
    <property type="nucleotide sequence ID" value="NC_020873.1"/>
</dbReference>
<evidence type="ECO:0000313" key="5">
    <source>
        <dbReference type="EMBL" id="AFQ96434.1"/>
    </source>
</evidence>
<organism evidence="5 6">
    <name type="scientific">Bacillus phage vB_BceM_Bc431v3</name>
    <dbReference type="NCBI Taxonomy" id="1195072"/>
    <lineage>
        <taxon>Viruses</taxon>
        <taxon>Duplodnaviria</taxon>
        <taxon>Heunggongvirae</taxon>
        <taxon>Uroviricota</taxon>
        <taxon>Caudoviricetes</taxon>
        <taxon>Herelleviridae</taxon>
        <taxon>Bastillevirinae</taxon>
        <taxon>Caeruleovirus</taxon>
        <taxon>Caeruleovirus Bc431</taxon>
    </lineage>
</organism>
<accession>M4HNJ1</accession>
<keyword evidence="2" id="KW-0238">DNA-binding</keyword>
<dbReference type="InterPro" id="IPR016177">
    <property type="entry name" value="DNA-bd_dom_sf"/>
</dbReference>
<dbReference type="EMBL" id="JX094431">
    <property type="protein sequence ID" value="AFQ96434.1"/>
    <property type="molecule type" value="Genomic_DNA"/>
</dbReference>
<keyword evidence="6" id="KW-1185">Reference proteome</keyword>
<dbReference type="PROSITE" id="PS51032">
    <property type="entry name" value="AP2_ERF"/>
    <property type="match status" value="1"/>
</dbReference>
<dbReference type="SUPFAM" id="SSF54171">
    <property type="entry name" value="DNA-binding domain"/>
    <property type="match status" value="1"/>
</dbReference>
<feature type="domain" description="AP2/ERF" evidence="4">
    <location>
        <begin position="181"/>
        <end position="250"/>
    </location>
</feature>
<sequence>MALHTNLYSSRLGAESINNEGHRMKCVEYRSSKDITVEFDNGCRVVTRWRYFVEGAVRNLTHPVVYGVGFVGIGTYKTQENGTDSKPYVIWHGMLRRCYEEVPTKRNSAYQGCTVDKEWHNFQNFAKWYEENFYQVGDEVMHLDKDILVKGNRVYSPDTCIFVPYQINMLFTNRRKDKGAYPTGVTKRTNGKYAARLNKKHTRCSLGSFNTPEEASLAYRAAKEEYIKEVAMQYKPFIPNNLYVALLNYKEESDD</sequence>
<evidence type="ECO:0000313" key="6">
    <source>
        <dbReference type="Proteomes" id="UP000011865"/>
    </source>
</evidence>
<dbReference type="Proteomes" id="UP000011865">
    <property type="component" value="Segment"/>
</dbReference>
<protein>
    <recommendedName>
        <fullName evidence="4">AP2/ERF domain-containing protein</fullName>
    </recommendedName>
</protein>
<evidence type="ECO:0000259" key="4">
    <source>
        <dbReference type="PROSITE" id="PS51032"/>
    </source>
</evidence>
<gene>
    <name evidence="5" type="primary">orf125</name>
</gene>
<dbReference type="OrthoDB" id="8611at10239"/>
<dbReference type="GeneID" id="15041883"/>
<reference evidence="5 6" key="1">
    <citation type="journal article" date="2013" name="Virol. J.">
        <title>Genome sequence and analysis of a broad-host range lytic bacteriophage that infects the Bacillus cereus group.</title>
        <authorList>
            <person name="El-Arabi T.F."/>
            <person name="Griffiths M.W."/>
            <person name="She Y.M."/>
            <person name="Villegas A."/>
            <person name="Lingohr E.J."/>
            <person name="Kropinski A.M."/>
        </authorList>
    </citation>
    <scope>NUCLEOTIDE SEQUENCE [LARGE SCALE GENOMIC DNA]</scope>
</reference>
<keyword evidence="3" id="KW-0804">Transcription</keyword>
<proteinExistence type="predicted"/>
<evidence type="ECO:0000256" key="3">
    <source>
        <dbReference type="ARBA" id="ARBA00023163"/>
    </source>
</evidence>
<evidence type="ECO:0000256" key="2">
    <source>
        <dbReference type="ARBA" id="ARBA00023125"/>
    </source>
</evidence>
<dbReference type="InterPro" id="IPR036955">
    <property type="entry name" value="AP2/ERF_dom_sf"/>
</dbReference>
<dbReference type="InterPro" id="IPR001471">
    <property type="entry name" value="AP2/ERF_dom"/>
</dbReference>
<dbReference type="GO" id="GO:0003677">
    <property type="term" value="F:DNA binding"/>
    <property type="evidence" value="ECO:0007669"/>
    <property type="project" value="UniProtKB-KW"/>
</dbReference>